<comment type="caution">
    <text evidence="1">The sequence shown here is derived from an EMBL/GenBank/DDBJ whole genome shotgun (WGS) entry which is preliminary data.</text>
</comment>
<gene>
    <name evidence="1" type="ORF">FNM00_00685</name>
</gene>
<protein>
    <submittedName>
        <fullName evidence="1">Uncharacterized protein</fullName>
    </submittedName>
</protein>
<dbReference type="EMBL" id="VLNT01000001">
    <property type="protein sequence ID" value="TSD68146.1"/>
    <property type="molecule type" value="Genomic_DNA"/>
</dbReference>
<accession>A0A554SP62</accession>
<dbReference type="AlphaFoldDB" id="A0A554SP62"/>
<organism evidence="1 2">
    <name type="scientific">Aeromicrobium piscarium</name>
    <dbReference type="NCBI Taxonomy" id="2590901"/>
    <lineage>
        <taxon>Bacteria</taxon>
        <taxon>Bacillati</taxon>
        <taxon>Actinomycetota</taxon>
        <taxon>Actinomycetes</taxon>
        <taxon>Propionibacteriales</taxon>
        <taxon>Nocardioidaceae</taxon>
        <taxon>Aeromicrobium</taxon>
    </lineage>
</organism>
<dbReference type="Proteomes" id="UP000316988">
    <property type="component" value="Unassembled WGS sequence"/>
</dbReference>
<proteinExistence type="predicted"/>
<dbReference type="OrthoDB" id="223410at2"/>
<reference evidence="1 2" key="1">
    <citation type="submission" date="2019-07" db="EMBL/GenBank/DDBJ databases">
        <authorList>
            <person name="Zhao L.H."/>
        </authorList>
    </citation>
    <scope>NUCLEOTIDE SEQUENCE [LARGE SCALE GENOMIC DNA]</scope>
    <source>
        <strain evidence="1 2">Co35</strain>
    </source>
</reference>
<sequence length="806" mass="84079">MPFPSYVPTVQVSAGGALVLESADQLELDVTFQASRGLTWQGTGMQFPNLGASADRSTAGGEVTWTLPATNVAGWLDLKSRSPIDVDGGERHTHSYTATIRILRGGKQAGAPVKIGPFVLPEGSGPVDLDTLIPAEGVQGQLISIPDQWSALVAEAQAAADGAADSAAAAEAAMVDSDEFIAGRINDPESATGVALTAQIGEVGSEAADAIGEYQWIYPQAIYVTTPSPRTLVGFIGADRGDGRSDVGVVVFDHLLRRAQRVVIGDAPTDDHNVPAIQQLPSGKLVLALASRGETNSNQMHVWATDESGDLATLGPRVTHNIGGSASYAQLHPDPTDPTRLFIMGRRWQNASPYDWYIARLTITDTGVSWGTIYSLLNSTVGRQPYITSVHSETDGVRLALTDNPSNGLNNVHYGSIDLETGDVHSPGKSISANVRTGAGLPLAFEDFDLAHTAGEGKELRTFAVRSGGQPAILCAAGNTGSTFASSAVYREVVRADSDDPGLHITGGTASVATPNIPAFDGSPLDLRIWIDVNTPAVSKGFIRKYVTAGNQAAWQFRTIASGALRFIWYPTGATTPNVTVDSSVVPNPDAIGYRVECDPSTGSGHLVRFYETLDGETWTQVGVDRTGAASSLFAGTAPIEIGGGTDAAQGIVSKVEIRVGGTLVASPDFRDATQWLDGATSGSTGIDAQGNEWTIGGAASIHGTGWQVADLGPSGAALNPSTPTYIGGLAYPVPSRGAVKYRSREASGVWQVEKVAAVAVALRPPGSRRLVRPVPVVGGGPFDVIVSDVDSYGGFSTFDSRLVGL</sequence>
<evidence type="ECO:0000313" key="1">
    <source>
        <dbReference type="EMBL" id="TSD68146.1"/>
    </source>
</evidence>
<evidence type="ECO:0000313" key="2">
    <source>
        <dbReference type="Proteomes" id="UP000316988"/>
    </source>
</evidence>
<keyword evidence="2" id="KW-1185">Reference proteome</keyword>
<name>A0A554SP62_9ACTN</name>
<dbReference type="RefSeq" id="WP_143911094.1">
    <property type="nucleotide sequence ID" value="NZ_VLNT01000001.1"/>
</dbReference>